<protein>
    <submittedName>
        <fullName evidence="1">Uncharacterized protein</fullName>
    </submittedName>
</protein>
<proteinExistence type="predicted"/>
<name>A0A6A4HRB5_9AGAR</name>
<dbReference type="AlphaFoldDB" id="A0A6A4HRB5"/>
<accession>A0A6A4HRB5</accession>
<reference evidence="1" key="1">
    <citation type="journal article" date="2019" name="Environ. Microbiol.">
        <title>Fungal ecological strategies reflected in gene transcription - a case study of two litter decomposers.</title>
        <authorList>
            <person name="Barbi F."/>
            <person name="Kohler A."/>
            <person name="Barry K."/>
            <person name="Baskaran P."/>
            <person name="Daum C."/>
            <person name="Fauchery L."/>
            <person name="Ihrmark K."/>
            <person name="Kuo A."/>
            <person name="LaButti K."/>
            <person name="Lipzen A."/>
            <person name="Morin E."/>
            <person name="Grigoriev I.V."/>
            <person name="Henrissat B."/>
            <person name="Lindahl B."/>
            <person name="Martin F."/>
        </authorList>
    </citation>
    <scope>NUCLEOTIDE SEQUENCE</scope>
    <source>
        <strain evidence="1">JB14</strain>
    </source>
</reference>
<dbReference type="Proteomes" id="UP000799118">
    <property type="component" value="Unassembled WGS sequence"/>
</dbReference>
<keyword evidence="2" id="KW-1185">Reference proteome</keyword>
<organism evidence="1 2">
    <name type="scientific">Gymnopus androsaceus JB14</name>
    <dbReference type="NCBI Taxonomy" id="1447944"/>
    <lineage>
        <taxon>Eukaryota</taxon>
        <taxon>Fungi</taxon>
        <taxon>Dikarya</taxon>
        <taxon>Basidiomycota</taxon>
        <taxon>Agaricomycotina</taxon>
        <taxon>Agaricomycetes</taxon>
        <taxon>Agaricomycetidae</taxon>
        <taxon>Agaricales</taxon>
        <taxon>Marasmiineae</taxon>
        <taxon>Omphalotaceae</taxon>
        <taxon>Gymnopus</taxon>
    </lineage>
</organism>
<gene>
    <name evidence="1" type="ORF">BT96DRAFT_939527</name>
</gene>
<evidence type="ECO:0000313" key="2">
    <source>
        <dbReference type="Proteomes" id="UP000799118"/>
    </source>
</evidence>
<evidence type="ECO:0000313" key="1">
    <source>
        <dbReference type="EMBL" id="KAE9399285.1"/>
    </source>
</evidence>
<dbReference type="EMBL" id="ML769471">
    <property type="protein sequence ID" value="KAE9399285.1"/>
    <property type="molecule type" value="Genomic_DNA"/>
</dbReference>
<sequence length="169" mass="18122">MRLINLSVAAVIGFGFFSTALFAIPVTSVHARSGDLDVEASSTSLEARKSPPAELIITFTGSPVTTPTQESFDTSEAPDEADEKVKIKVFVDKAAEAKKIPAGPYNSVWKGLPAAGRETIFEMKLHGSEYKGTIPRGKGNGKDRATLKHGKDEIFTMDLATLIKDCGLH</sequence>